<keyword evidence="7" id="KW-0479">Metal-binding</keyword>
<reference evidence="13" key="2">
    <citation type="submission" date="2015-10" db="EMBL/GenBank/DDBJ databases">
        <authorList>
            <person name="Gilbert D.G."/>
        </authorList>
    </citation>
    <scope>NUCLEOTIDE SEQUENCE</scope>
</reference>
<evidence type="ECO:0000256" key="8">
    <source>
        <dbReference type="ARBA" id="ARBA00022982"/>
    </source>
</evidence>
<evidence type="ECO:0000256" key="5">
    <source>
        <dbReference type="ARBA" id="ARBA00022448"/>
    </source>
</evidence>
<dbReference type="GO" id="GO:0005506">
    <property type="term" value="F:iron ion binding"/>
    <property type="evidence" value="ECO:0007669"/>
    <property type="project" value="InterPro"/>
</dbReference>
<evidence type="ECO:0000256" key="4">
    <source>
        <dbReference type="ARBA" id="ARBA00006488"/>
    </source>
</evidence>
<evidence type="ECO:0000256" key="9">
    <source>
        <dbReference type="ARBA" id="ARBA00023004"/>
    </source>
</evidence>
<dbReference type="Pfam" id="PF13442">
    <property type="entry name" value="Cytochrome_CBB3"/>
    <property type="match status" value="1"/>
</dbReference>
<dbReference type="InterPro" id="IPR009056">
    <property type="entry name" value="Cyt_c-like_dom"/>
</dbReference>
<name>A0A0P5F9S9_9CRUS</name>
<dbReference type="PROSITE" id="PS51257">
    <property type="entry name" value="PROKAR_LIPOPROTEIN"/>
    <property type="match status" value="1"/>
</dbReference>
<dbReference type="InterPro" id="IPR008168">
    <property type="entry name" value="Cyt_C_IC"/>
</dbReference>
<comment type="subcellular location">
    <subcellularLocation>
        <location evidence="3">Plastid</location>
        <location evidence="3">Chloroplast thylakoid lumen</location>
    </subcellularLocation>
</comment>
<evidence type="ECO:0000256" key="12">
    <source>
        <dbReference type="ARBA" id="ARBA00033211"/>
    </source>
</evidence>
<evidence type="ECO:0000256" key="10">
    <source>
        <dbReference type="ARBA" id="ARBA00030448"/>
    </source>
</evidence>
<keyword evidence="5" id="KW-0813">Transport</keyword>
<comment type="similarity">
    <text evidence="4">Belongs to the cytochrome c family.</text>
</comment>
<dbReference type="Gene3D" id="1.10.760.10">
    <property type="entry name" value="Cytochrome c-like domain"/>
    <property type="match status" value="1"/>
</dbReference>
<dbReference type="AlphaFoldDB" id="A0A0P5F9S9"/>
<keyword evidence="6" id="KW-0349">Heme</keyword>
<dbReference type="PRINTS" id="PR00605">
    <property type="entry name" value="CYTCHROMECIC"/>
</dbReference>
<reference evidence="13" key="1">
    <citation type="submission" date="2015-10" db="EMBL/GenBank/DDBJ databases">
        <title>Daphnia magna gene sets from two clonal populations assembled and annotated with EvidentialGene.</title>
        <authorList>
            <person name="Gilbert D."/>
            <person name="Podicheti R."/>
            <person name="Orsini L."/>
            <person name="Colbourne J."/>
            <person name="Pfrender M."/>
        </authorList>
    </citation>
    <scope>NUCLEOTIDE SEQUENCE</scope>
</reference>
<organism evidence="13">
    <name type="scientific">Daphnia magna</name>
    <dbReference type="NCBI Taxonomy" id="35525"/>
    <lineage>
        <taxon>Eukaryota</taxon>
        <taxon>Metazoa</taxon>
        <taxon>Ecdysozoa</taxon>
        <taxon>Arthropoda</taxon>
        <taxon>Crustacea</taxon>
        <taxon>Branchiopoda</taxon>
        <taxon>Diplostraca</taxon>
        <taxon>Cladocera</taxon>
        <taxon>Anomopoda</taxon>
        <taxon>Daphniidae</taxon>
        <taxon>Daphnia</taxon>
    </lineage>
</organism>
<evidence type="ECO:0000313" key="13">
    <source>
        <dbReference type="EMBL" id="JAI79362.1"/>
    </source>
</evidence>
<sequence>MKVKINLLLLVGICSLSSCTSDSVSDLIEPDNQTAVTYTSRVKNIMDTYCIDCHGANQAAGDLALHTFANVRTAAANGSLLDRISRPGGSSGAMPAGGPRLSQNDINAIANWISANYPE</sequence>
<evidence type="ECO:0000256" key="3">
    <source>
        <dbReference type="ARBA" id="ARBA00004456"/>
    </source>
</evidence>
<dbReference type="GO" id="GO:0009055">
    <property type="term" value="F:electron transfer activity"/>
    <property type="evidence" value="ECO:0007669"/>
    <property type="project" value="InterPro"/>
</dbReference>
<keyword evidence="8" id="KW-0249">Electron transport</keyword>
<dbReference type="SUPFAM" id="SSF46626">
    <property type="entry name" value="Cytochrome c"/>
    <property type="match status" value="1"/>
</dbReference>
<dbReference type="GO" id="GO:0020037">
    <property type="term" value="F:heme binding"/>
    <property type="evidence" value="ECO:0007669"/>
    <property type="project" value="InterPro"/>
</dbReference>
<dbReference type="PROSITE" id="PS51007">
    <property type="entry name" value="CYTC"/>
    <property type="match status" value="1"/>
</dbReference>
<evidence type="ECO:0000256" key="11">
    <source>
        <dbReference type="ARBA" id="ARBA00031247"/>
    </source>
</evidence>
<accession>A0A0P5F9S9</accession>
<evidence type="ECO:0000256" key="1">
    <source>
        <dbReference type="ARBA" id="ARBA00002347"/>
    </source>
</evidence>
<comment type="function">
    <text evidence="2">Electron carrier protein. The oxidized form of the cytochrome c heme group can accept an electron from the heme group of the cytochrome c1 subunit of cytochrome reductase. Cytochrome c then transfers this electron to the cytochrome oxidase complex, the final protein carrier in the mitochondrial electron-transport chain.</text>
</comment>
<dbReference type="InterPro" id="IPR036909">
    <property type="entry name" value="Cyt_c-like_dom_sf"/>
</dbReference>
<keyword evidence="9" id="KW-0408">Iron</keyword>
<evidence type="ECO:0000256" key="2">
    <source>
        <dbReference type="ARBA" id="ARBA00002555"/>
    </source>
</evidence>
<evidence type="ECO:0000256" key="6">
    <source>
        <dbReference type="ARBA" id="ARBA00022617"/>
    </source>
</evidence>
<proteinExistence type="inferred from homology"/>
<evidence type="ECO:0000256" key="7">
    <source>
        <dbReference type="ARBA" id="ARBA00022723"/>
    </source>
</evidence>
<comment type="function">
    <text evidence="1">Functions as an electron carrier between membrane-bound cytochrome b6-f and photosystem I in oxygenic photosynthesis.</text>
</comment>
<protein>
    <recommendedName>
        <fullName evidence="12">Cytochrome c-553</fullName>
    </recommendedName>
    <alternativeName>
        <fullName evidence="11">Cytochrome c553</fullName>
    </alternativeName>
    <alternativeName>
        <fullName evidence="10">Soluble cytochrome f</fullName>
    </alternativeName>
</protein>
<dbReference type="EMBL" id="GDIP01244039">
    <property type="protein sequence ID" value="JAI79362.1"/>
    <property type="molecule type" value="Transcribed_RNA"/>
</dbReference>